<dbReference type="EMBL" id="CP002869">
    <property type="protein sequence ID" value="AEI44903.1"/>
    <property type="molecule type" value="Genomic_DNA"/>
</dbReference>
<sequence>MRRARDVIGLPVMCLESGKQAGEVKDLLLDEKWLVQMLLLETKHWYSDPMCIRAEDVAALGEDAVMIPCEEVIALLPEEVPYRSLLCGDCKVKGIPVLTSNGRELGVVEDVYLQADQGIKVIGYELSEGFLTDLREGRKWLPLPESVKAGEDVLIVPVHASDTLQEIFESKEE</sequence>
<dbReference type="InterPro" id="IPR011033">
    <property type="entry name" value="PRC_barrel-like_sf"/>
</dbReference>
<dbReference type="RefSeq" id="WP_013920047.1">
    <property type="nucleotide sequence ID" value="NC_015690.1"/>
</dbReference>
<evidence type="ECO:0000259" key="1">
    <source>
        <dbReference type="Pfam" id="PF05239"/>
    </source>
</evidence>
<name>F8FMU3_PAEMK</name>
<reference evidence="3" key="1">
    <citation type="submission" date="2011-06" db="EMBL/GenBank/DDBJ databases">
        <title>Complete genome sequence of Paenibacillus mucilaginosus KNP414.</title>
        <authorList>
            <person name="Wang J."/>
            <person name="Hu S."/>
            <person name="Hu X."/>
            <person name="Zhang B."/>
            <person name="Dong D."/>
            <person name="Zhang S."/>
            <person name="Zhao K."/>
            <person name="Wu D."/>
        </authorList>
    </citation>
    <scope>NUCLEOTIDE SEQUENCE [LARGE SCALE GENOMIC DNA]</scope>
    <source>
        <strain evidence="3">KNP414</strain>
    </source>
</reference>
<organism evidence="2 3">
    <name type="scientific">Paenibacillus mucilaginosus (strain KNP414)</name>
    <dbReference type="NCBI Taxonomy" id="1036673"/>
    <lineage>
        <taxon>Bacteria</taxon>
        <taxon>Bacillati</taxon>
        <taxon>Bacillota</taxon>
        <taxon>Bacilli</taxon>
        <taxon>Bacillales</taxon>
        <taxon>Paenibacillaceae</taxon>
        <taxon>Paenibacillus</taxon>
    </lineage>
</organism>
<evidence type="ECO:0000313" key="2">
    <source>
        <dbReference type="EMBL" id="AEI44903.1"/>
    </source>
</evidence>
<dbReference type="AlphaFoldDB" id="F8FMU3"/>
<dbReference type="InterPro" id="IPR027275">
    <property type="entry name" value="PRC-brl_dom"/>
</dbReference>
<dbReference type="KEGG" id="pms:KNP414_06382"/>
<proteinExistence type="predicted"/>
<reference evidence="2 3" key="2">
    <citation type="journal article" date="2013" name="Genome Announc.">
        <title>Genome Sequence of Growth-Improving Paenibacillus mucilaginosus Strain KNP414.</title>
        <authorList>
            <person name="Lu J.J."/>
            <person name="Wang J.F."/>
            <person name="Hu X.F."/>
        </authorList>
    </citation>
    <scope>NUCLEOTIDE SEQUENCE [LARGE SCALE GENOMIC DNA]</scope>
    <source>
        <strain evidence="2 3">KNP414</strain>
    </source>
</reference>
<dbReference type="SUPFAM" id="SSF50346">
    <property type="entry name" value="PRC-barrel domain"/>
    <property type="match status" value="2"/>
</dbReference>
<dbReference type="Proteomes" id="UP000006620">
    <property type="component" value="Chromosome"/>
</dbReference>
<protein>
    <submittedName>
        <fullName evidence="2">PRC-barrel domain-containing protein</fullName>
    </submittedName>
</protein>
<gene>
    <name evidence="2" type="ordered locus">KNP414_06382</name>
</gene>
<dbReference type="Pfam" id="PF05239">
    <property type="entry name" value="PRC"/>
    <property type="match status" value="1"/>
</dbReference>
<evidence type="ECO:0000313" key="3">
    <source>
        <dbReference type="Proteomes" id="UP000006620"/>
    </source>
</evidence>
<accession>F8FMU3</accession>
<dbReference type="PATRIC" id="fig|1036673.3.peg.5940"/>
<dbReference type="Gene3D" id="2.30.30.240">
    <property type="entry name" value="PRC-barrel domain"/>
    <property type="match status" value="2"/>
</dbReference>
<dbReference type="HOGENOM" id="CLU_132076_0_0_9"/>
<feature type="domain" description="PRC-barrel" evidence="1">
    <location>
        <begin position="91"/>
        <end position="159"/>
    </location>
</feature>